<dbReference type="Proteomes" id="UP000248044">
    <property type="component" value="Chromosome"/>
</dbReference>
<evidence type="ECO:0000313" key="4">
    <source>
        <dbReference type="Proteomes" id="UP000248044"/>
    </source>
</evidence>
<dbReference type="OrthoDB" id="10741at2157"/>
<dbReference type="Pfam" id="PF13660">
    <property type="entry name" value="DUF4147"/>
    <property type="match status" value="1"/>
</dbReference>
<evidence type="ECO:0000313" key="3">
    <source>
        <dbReference type="EMBL" id="AWR94729.1"/>
    </source>
</evidence>
<keyword evidence="3" id="KW-0808">Transferase</keyword>
<dbReference type="NCBIfam" id="NF041176">
    <property type="entry name" value="GlyK_Thmprot"/>
    <property type="match status" value="1"/>
</dbReference>
<dbReference type="Gene3D" id="3.40.50.10180">
    <property type="entry name" value="Glycerate kinase, MOFRL-like N-terminal domain"/>
    <property type="match status" value="1"/>
</dbReference>
<dbReference type="InterPro" id="IPR039760">
    <property type="entry name" value="MOFRL_protein"/>
</dbReference>
<keyword evidence="3" id="KW-0418">Kinase</keyword>
<dbReference type="PANTHER" id="PTHR12227">
    <property type="entry name" value="GLYCERATE KINASE"/>
    <property type="match status" value="1"/>
</dbReference>
<sequence>MDEIVSKILDYSDPYLVLQKKVKLSKNEVIYNNFKASFKKPLVVAVGKAAYKMAKFFLERIDPVRSLTILPKGSNVKLNSEIIESSHPQVTLSSLEAARRVKEILQEEDYDIFFFLLSGGASALMEDPLIPIEEYSQLNNDIVKSGLSINEINTIRKHLSSIKGGNLALYSKAPIVSFIVSDVPGNDLSSIGSGPTAPDFTTIEDAKESLIKVGLDKYVKYLKETPKDLKNVNNFIILDNMDVLLNLSKDTKNPFILTSEIRGEARSVGELIASVYNSSSLYSIPFSKNYTFIIGGEPDVTIRESERYGKGGRNSEVALSLLKWIRKGKFKFYAIATDGIDGNSEYAGCIIDDSLTINYKDIDEALRTHSSYELLEKYGVVVKTGLTYTNVNNVYLLIVP</sequence>
<name>A0A2U9IFE8_9CREN</name>
<dbReference type="InterPro" id="IPR053656">
    <property type="entry name" value="Glycerate_kinase-1"/>
</dbReference>
<dbReference type="SUPFAM" id="SSF82544">
    <property type="entry name" value="GckA/TtuD-like"/>
    <property type="match status" value="1"/>
</dbReference>
<dbReference type="EMBL" id="CP029289">
    <property type="protein sequence ID" value="AWR94729.1"/>
    <property type="molecule type" value="Genomic_DNA"/>
</dbReference>
<feature type="domain" description="MOFRL-associated" evidence="2">
    <location>
        <begin position="2"/>
        <end position="217"/>
    </location>
</feature>
<reference evidence="3 4" key="1">
    <citation type="submission" date="2018-05" db="EMBL/GenBank/DDBJ databases">
        <title>Complete Genome Sequences of Extremely Thermoacidophilic, Metal-Mobilizing Type-Strain Members of the Archaeal Family Sulfolobaceae: Acidianus brierleyi DSM-1651T, Acidianus sulfidivorans DSM-18786T, Metallosphaera hakonensis DSM-7519T, and Metallosphaera prunae DSM-10039T.</title>
        <authorList>
            <person name="Counts J.A."/>
            <person name="Kelly R.M."/>
        </authorList>
    </citation>
    <scope>NUCLEOTIDE SEQUENCE [LARGE SCALE GENOMIC DNA]</scope>
    <source>
        <strain evidence="3 4">DSM 1651</strain>
    </source>
</reference>
<dbReference type="GO" id="GO:0005737">
    <property type="term" value="C:cytoplasm"/>
    <property type="evidence" value="ECO:0007669"/>
    <property type="project" value="TreeGrafter"/>
</dbReference>
<dbReference type="InterPro" id="IPR007835">
    <property type="entry name" value="MOFRL"/>
</dbReference>
<feature type="domain" description="MOFRL" evidence="1">
    <location>
        <begin position="292"/>
        <end position="393"/>
    </location>
</feature>
<accession>A0A2U9IFE8</accession>
<dbReference type="GO" id="GO:0008887">
    <property type="term" value="F:glycerate kinase activity"/>
    <property type="evidence" value="ECO:0007669"/>
    <property type="project" value="InterPro"/>
</dbReference>
<proteinExistence type="predicted"/>
<keyword evidence="4" id="KW-1185">Reference proteome</keyword>
<dbReference type="KEGG" id="abri:DFR85_09105"/>
<evidence type="ECO:0000259" key="1">
    <source>
        <dbReference type="Pfam" id="PF05161"/>
    </source>
</evidence>
<dbReference type="Gene3D" id="3.40.1480.10">
    <property type="entry name" value="MOFRL domain"/>
    <property type="match status" value="1"/>
</dbReference>
<dbReference type="GeneID" id="36832311"/>
<dbReference type="InterPro" id="IPR038614">
    <property type="entry name" value="GK_N_sf"/>
</dbReference>
<gene>
    <name evidence="3" type="ORF">DFR85_09105</name>
</gene>
<dbReference type="PANTHER" id="PTHR12227:SF0">
    <property type="entry name" value="GLYCERATE KINASE"/>
    <property type="match status" value="1"/>
</dbReference>
<protein>
    <submittedName>
        <fullName evidence="3">Glycerate kinase</fullName>
    </submittedName>
</protein>
<dbReference type="InterPro" id="IPR037035">
    <property type="entry name" value="GK-like_C_sf"/>
</dbReference>
<organism evidence="3 4">
    <name type="scientific">Acidianus brierleyi</name>
    <dbReference type="NCBI Taxonomy" id="41673"/>
    <lineage>
        <taxon>Archaea</taxon>
        <taxon>Thermoproteota</taxon>
        <taxon>Thermoprotei</taxon>
        <taxon>Sulfolobales</taxon>
        <taxon>Sulfolobaceae</taxon>
        <taxon>Acidianus</taxon>
    </lineage>
</organism>
<dbReference type="Pfam" id="PF05161">
    <property type="entry name" value="MOFRL"/>
    <property type="match status" value="1"/>
</dbReference>
<evidence type="ECO:0000259" key="2">
    <source>
        <dbReference type="Pfam" id="PF13660"/>
    </source>
</evidence>
<dbReference type="AlphaFoldDB" id="A0A2U9IFE8"/>
<dbReference type="RefSeq" id="WP_110270610.1">
    <property type="nucleotide sequence ID" value="NZ_CP029289.2"/>
</dbReference>
<dbReference type="InterPro" id="IPR025286">
    <property type="entry name" value="MOFRL_assoc_dom"/>
</dbReference>